<dbReference type="PANTHER" id="PTHR47331">
    <property type="entry name" value="PHD-TYPE DOMAIN-CONTAINING PROTEIN"/>
    <property type="match status" value="1"/>
</dbReference>
<feature type="compositionally biased region" description="Basic and acidic residues" evidence="2">
    <location>
        <begin position="416"/>
        <end position="435"/>
    </location>
</feature>
<evidence type="ECO:0000313" key="3">
    <source>
        <dbReference type="Proteomes" id="UP001652582"/>
    </source>
</evidence>
<feature type="region of interest" description="Disordered" evidence="2">
    <location>
        <begin position="415"/>
        <end position="455"/>
    </location>
</feature>
<keyword evidence="1" id="KW-0175">Coiled coil</keyword>
<name>A0ABM3LYU6_BICAN</name>
<protein>
    <submittedName>
        <fullName evidence="4">Uncharacterized protein LOC128199306</fullName>
    </submittedName>
</protein>
<evidence type="ECO:0000256" key="2">
    <source>
        <dbReference type="SAM" id="MobiDB-lite"/>
    </source>
</evidence>
<dbReference type="Proteomes" id="UP001652582">
    <property type="component" value="Chromosome 22"/>
</dbReference>
<accession>A0ABM3LYU6</accession>
<dbReference type="GeneID" id="128199306"/>
<dbReference type="InterPro" id="IPR005312">
    <property type="entry name" value="DUF1759"/>
</dbReference>
<proteinExistence type="predicted"/>
<evidence type="ECO:0000313" key="4">
    <source>
        <dbReference type="RefSeq" id="XP_052744238.1"/>
    </source>
</evidence>
<dbReference type="Pfam" id="PF03564">
    <property type="entry name" value="DUF1759"/>
    <property type="match status" value="1"/>
</dbReference>
<keyword evidence="3" id="KW-1185">Reference proteome</keyword>
<feature type="coiled-coil region" evidence="1">
    <location>
        <begin position="66"/>
        <end position="93"/>
    </location>
</feature>
<dbReference type="RefSeq" id="XP_052744238.1">
    <property type="nucleotide sequence ID" value="XM_052888278.1"/>
</dbReference>
<gene>
    <name evidence="4" type="primary">LOC128199306</name>
</gene>
<evidence type="ECO:0000256" key="1">
    <source>
        <dbReference type="SAM" id="Coils"/>
    </source>
</evidence>
<reference evidence="4" key="1">
    <citation type="submission" date="2025-08" db="UniProtKB">
        <authorList>
            <consortium name="RefSeq"/>
        </authorList>
    </citation>
    <scope>IDENTIFICATION</scope>
</reference>
<sequence>MPTQREFSIRITAELRWAAAAHTLIGRDDRVESLRQRCSQLSSRLCAAEEAYRALLGMDGVDAGILESSRKDLEQLEELCDGLLEADRRLAREAKLNALDSSPLRRATQPELLGRLPTIELPRFSGCLSSWLGFEAMFNGLVDSRQDLAPTQKMAYLLSALDGEALQVVAHLDLAPTNYTTARLLLQRRYANVRRLADGYVGQILSLPMIRGVEQLRFGLVNPVVVATNGLRKLDLPVEEWSFLLLHIVLSRLPSDLKLRFEQRHGGDGASYLPGFQELISFLEQECRLAENAGVPAPVSPSGRSAQEGRRGGAPQGGPSKEGRVAPRGSPPSPRFRVATASAARCTFCKGPGHRVGACPDFAALSVRARRSIANARKWCYSCLEPHWQRDCASRRPCPHCQGNHLGLLCANRNGEAPERERELPTARREEESPPRRAGGRSHLTGGLSSPPPLF</sequence>
<organism evidence="3 4">
    <name type="scientific">Bicyclus anynana</name>
    <name type="common">Squinting bush brown butterfly</name>
    <dbReference type="NCBI Taxonomy" id="110368"/>
    <lineage>
        <taxon>Eukaryota</taxon>
        <taxon>Metazoa</taxon>
        <taxon>Ecdysozoa</taxon>
        <taxon>Arthropoda</taxon>
        <taxon>Hexapoda</taxon>
        <taxon>Insecta</taxon>
        <taxon>Pterygota</taxon>
        <taxon>Neoptera</taxon>
        <taxon>Endopterygota</taxon>
        <taxon>Lepidoptera</taxon>
        <taxon>Glossata</taxon>
        <taxon>Ditrysia</taxon>
        <taxon>Papilionoidea</taxon>
        <taxon>Nymphalidae</taxon>
        <taxon>Satyrinae</taxon>
        <taxon>Satyrini</taxon>
        <taxon>Mycalesina</taxon>
        <taxon>Bicyclus</taxon>
    </lineage>
</organism>
<feature type="region of interest" description="Disordered" evidence="2">
    <location>
        <begin position="294"/>
        <end position="336"/>
    </location>
</feature>